<name>A0A4V1IS79_9FUNG</name>
<dbReference type="GO" id="GO:0005524">
    <property type="term" value="F:ATP binding"/>
    <property type="evidence" value="ECO:0007669"/>
    <property type="project" value="UniProtKB-UniRule"/>
</dbReference>
<dbReference type="InterPro" id="IPR004308">
    <property type="entry name" value="GCS"/>
</dbReference>
<keyword evidence="7 10" id="KW-0067">ATP-binding</keyword>
<proteinExistence type="inferred from homology"/>
<dbReference type="Gene3D" id="3.30.590.50">
    <property type="match status" value="1"/>
</dbReference>
<dbReference type="PANTHER" id="PTHR11164">
    <property type="entry name" value="GLUTAMATE CYSTEINE LIGASE"/>
    <property type="match status" value="1"/>
</dbReference>
<sequence length="189" mass="21349">MGLLTLGTPMPWLEAKTHANHVRTHGIIQFLNIWNRIKTRRKDHLLWGDEVEYIVVSYDEKGNKVKLSLKAHDALRKLEEWEAAALAKGETPGSSWKPEFGRYMLEGTPGAPYGSTLKDLLLVEDDMKRRRALAQSFLHPNEAVLTLVNFPLLGCPDSLDMDVEATPDRGTFMSLFIADEAINPHARFP</sequence>
<dbReference type="UniPathway" id="UPA00142">
    <property type="reaction ID" value="UER00209"/>
</dbReference>
<keyword evidence="4 10" id="KW-0436">Ligase</keyword>
<dbReference type="PANTHER" id="PTHR11164:SF0">
    <property type="entry name" value="GLUTAMATE--CYSTEINE LIGASE CATALYTIC SUBUNIT"/>
    <property type="match status" value="1"/>
</dbReference>
<comment type="catalytic activity">
    <reaction evidence="10">
        <text>L-cysteine + L-glutamate + ATP = gamma-L-glutamyl-L-cysteine + ADP + phosphate + H(+)</text>
        <dbReference type="Rhea" id="RHEA:13285"/>
        <dbReference type="ChEBI" id="CHEBI:15378"/>
        <dbReference type="ChEBI" id="CHEBI:29985"/>
        <dbReference type="ChEBI" id="CHEBI:30616"/>
        <dbReference type="ChEBI" id="CHEBI:35235"/>
        <dbReference type="ChEBI" id="CHEBI:43474"/>
        <dbReference type="ChEBI" id="CHEBI:58173"/>
        <dbReference type="ChEBI" id="CHEBI:456216"/>
        <dbReference type="EC" id="6.3.2.2"/>
    </reaction>
</comment>
<dbReference type="EC" id="6.3.2.2" evidence="3 10"/>
<dbReference type="Proteomes" id="UP000269721">
    <property type="component" value="Unassembled WGS sequence"/>
</dbReference>
<evidence type="ECO:0000256" key="6">
    <source>
        <dbReference type="ARBA" id="ARBA00022741"/>
    </source>
</evidence>
<evidence type="ECO:0000313" key="12">
    <source>
        <dbReference type="Proteomes" id="UP000269721"/>
    </source>
</evidence>
<dbReference type="InterPro" id="IPR014746">
    <property type="entry name" value="Gln_synth/guanido_kin_cat_dom"/>
</dbReference>
<evidence type="ECO:0000256" key="2">
    <source>
        <dbReference type="ARBA" id="ARBA00008100"/>
    </source>
</evidence>
<evidence type="ECO:0000256" key="1">
    <source>
        <dbReference type="ARBA" id="ARBA00005006"/>
    </source>
</evidence>
<dbReference type="OrthoDB" id="7939818at2759"/>
<evidence type="ECO:0000256" key="7">
    <source>
        <dbReference type="ARBA" id="ARBA00022840"/>
    </source>
</evidence>
<evidence type="ECO:0000256" key="3">
    <source>
        <dbReference type="ARBA" id="ARBA00012220"/>
    </source>
</evidence>
<dbReference type="GO" id="GO:0017109">
    <property type="term" value="C:glutamate-cysteine ligase complex"/>
    <property type="evidence" value="ECO:0007669"/>
    <property type="project" value="TreeGrafter"/>
</dbReference>
<keyword evidence="6 10" id="KW-0547">Nucleotide-binding</keyword>
<reference evidence="12" key="1">
    <citation type="journal article" date="2018" name="Nat. Microbiol.">
        <title>Leveraging single-cell genomics to expand the fungal tree of life.</title>
        <authorList>
            <person name="Ahrendt S.R."/>
            <person name="Quandt C.A."/>
            <person name="Ciobanu D."/>
            <person name="Clum A."/>
            <person name="Salamov A."/>
            <person name="Andreopoulos B."/>
            <person name="Cheng J.F."/>
            <person name="Woyke T."/>
            <person name="Pelin A."/>
            <person name="Henrissat B."/>
            <person name="Reynolds N.K."/>
            <person name="Benny G.L."/>
            <person name="Smith M.E."/>
            <person name="James T.Y."/>
            <person name="Grigoriev I.V."/>
        </authorList>
    </citation>
    <scope>NUCLEOTIDE SEQUENCE [LARGE SCALE GENOMIC DNA]</scope>
</reference>
<keyword evidence="12" id="KW-1185">Reference proteome</keyword>
<evidence type="ECO:0000256" key="8">
    <source>
        <dbReference type="ARBA" id="ARBA00030585"/>
    </source>
</evidence>
<evidence type="ECO:0000256" key="10">
    <source>
        <dbReference type="RuleBase" id="RU367135"/>
    </source>
</evidence>
<accession>A0A4V1IS79</accession>
<evidence type="ECO:0000313" key="11">
    <source>
        <dbReference type="EMBL" id="RKO92617.1"/>
    </source>
</evidence>
<evidence type="ECO:0000256" key="5">
    <source>
        <dbReference type="ARBA" id="ARBA00022684"/>
    </source>
</evidence>
<dbReference type="AlphaFoldDB" id="A0A4V1IS79"/>
<evidence type="ECO:0000256" key="9">
    <source>
        <dbReference type="ARBA" id="ARBA00032122"/>
    </source>
</evidence>
<dbReference type="SUPFAM" id="SSF55931">
    <property type="entry name" value="Glutamine synthetase/guanido kinase"/>
    <property type="match status" value="1"/>
</dbReference>
<dbReference type="GO" id="GO:0006750">
    <property type="term" value="P:glutathione biosynthetic process"/>
    <property type="evidence" value="ECO:0007669"/>
    <property type="project" value="UniProtKB-UniRule"/>
</dbReference>
<dbReference type="GO" id="GO:0004357">
    <property type="term" value="F:glutamate-cysteine ligase activity"/>
    <property type="evidence" value="ECO:0007669"/>
    <property type="project" value="UniProtKB-UniRule"/>
</dbReference>
<protein>
    <recommendedName>
        <fullName evidence="3 10">Glutamate--cysteine ligase</fullName>
        <ecNumber evidence="3 10">6.3.2.2</ecNumber>
    </recommendedName>
    <alternativeName>
        <fullName evidence="9 10">Gamma-ECS</fullName>
    </alternativeName>
    <alternativeName>
        <fullName evidence="8 10">Gamma-glutamylcysteine synthetase</fullName>
    </alternativeName>
</protein>
<comment type="pathway">
    <text evidence="1 10">Sulfur metabolism; glutathione biosynthesis; glutathione from L-cysteine and L-glutamate: step 1/2.</text>
</comment>
<comment type="similarity">
    <text evidence="2 10">Belongs to the glutamate--cysteine ligase type 3 family.</text>
</comment>
<dbReference type="EMBL" id="KZ994562">
    <property type="protein sequence ID" value="RKO92617.1"/>
    <property type="molecule type" value="Genomic_DNA"/>
</dbReference>
<gene>
    <name evidence="11" type="ORF">BDK51DRAFT_52133</name>
</gene>
<evidence type="ECO:0000256" key="4">
    <source>
        <dbReference type="ARBA" id="ARBA00022598"/>
    </source>
</evidence>
<organism evidence="11 12">
    <name type="scientific">Blyttiomyces helicus</name>
    <dbReference type="NCBI Taxonomy" id="388810"/>
    <lineage>
        <taxon>Eukaryota</taxon>
        <taxon>Fungi</taxon>
        <taxon>Fungi incertae sedis</taxon>
        <taxon>Chytridiomycota</taxon>
        <taxon>Chytridiomycota incertae sedis</taxon>
        <taxon>Chytridiomycetes</taxon>
        <taxon>Chytridiomycetes incertae sedis</taxon>
        <taxon>Blyttiomyces</taxon>
    </lineage>
</organism>
<keyword evidence="5 10" id="KW-0317">Glutathione biosynthesis</keyword>